<sequence length="159" mass="16127">MGTQGSPVKSYDYLLKFLLVGDSDVGKGEILESLQDGASESPYAYSNGERGAGGGILGGWGFFGGLGWGFGVIWGWGGPCGVLWGWFGRVGFVPVSLQCLSSGCAPGSSGGSPKGLAEQSVPPQSTDPIAQVYGVITEPGSASRPARRAQAASPLSPQG</sequence>
<evidence type="ECO:0000313" key="3">
    <source>
        <dbReference type="Proteomes" id="UP000016666"/>
    </source>
</evidence>
<name>A0A493SWC2_ANAPP</name>
<dbReference type="STRING" id="8840.ENSAPLP00000017882"/>
<dbReference type="Ensembl" id="ENSAPLT00000019928.1">
    <property type="protein sequence ID" value="ENSAPLP00000017882.1"/>
    <property type="gene ID" value="ENSAPLG00000027514.1"/>
</dbReference>
<evidence type="ECO:0000256" key="1">
    <source>
        <dbReference type="SAM" id="MobiDB-lite"/>
    </source>
</evidence>
<accession>A0A493SWC2</accession>
<dbReference type="AlphaFoldDB" id="A0A493SWC2"/>
<evidence type="ECO:0008006" key="4">
    <source>
        <dbReference type="Google" id="ProtNLM"/>
    </source>
</evidence>
<organism evidence="2 3">
    <name type="scientific">Anas platyrhynchos platyrhynchos</name>
    <name type="common">Northern mallard</name>
    <dbReference type="NCBI Taxonomy" id="8840"/>
    <lineage>
        <taxon>Eukaryota</taxon>
        <taxon>Metazoa</taxon>
        <taxon>Chordata</taxon>
        <taxon>Craniata</taxon>
        <taxon>Vertebrata</taxon>
        <taxon>Euteleostomi</taxon>
        <taxon>Archelosauria</taxon>
        <taxon>Archosauria</taxon>
        <taxon>Dinosauria</taxon>
        <taxon>Saurischia</taxon>
        <taxon>Theropoda</taxon>
        <taxon>Coelurosauria</taxon>
        <taxon>Aves</taxon>
        <taxon>Neognathae</taxon>
        <taxon>Galloanserae</taxon>
        <taxon>Anseriformes</taxon>
        <taxon>Anatidae</taxon>
        <taxon>Anatinae</taxon>
        <taxon>Anas</taxon>
    </lineage>
</organism>
<evidence type="ECO:0000313" key="2">
    <source>
        <dbReference type="Ensembl" id="ENSAPLP00000017882.1"/>
    </source>
</evidence>
<dbReference type="GeneTree" id="ENSGT00940000180283"/>
<feature type="region of interest" description="Disordered" evidence="1">
    <location>
        <begin position="104"/>
        <end position="159"/>
    </location>
</feature>
<dbReference type="Proteomes" id="UP000016666">
    <property type="component" value="Chromosome 15"/>
</dbReference>
<keyword evidence="3" id="KW-1185">Reference proteome</keyword>
<protein>
    <recommendedName>
        <fullName evidence="4">RAB40C, member RAS oncogene family</fullName>
    </recommendedName>
</protein>
<reference evidence="2 3" key="1">
    <citation type="submission" date="2017-10" db="EMBL/GenBank/DDBJ databases">
        <title>A new Pekin duck reference genome.</title>
        <authorList>
            <person name="Hou Z.-C."/>
            <person name="Zhou Z.-K."/>
            <person name="Zhu F."/>
            <person name="Hou S.-S."/>
        </authorList>
    </citation>
    <scope>NUCLEOTIDE SEQUENCE [LARGE SCALE GENOMIC DNA]</scope>
</reference>
<feature type="compositionally biased region" description="Low complexity" evidence="1">
    <location>
        <begin position="139"/>
        <end position="159"/>
    </location>
</feature>
<reference evidence="2" key="2">
    <citation type="submission" date="2025-08" db="UniProtKB">
        <authorList>
            <consortium name="Ensembl"/>
        </authorList>
    </citation>
    <scope>IDENTIFICATION</scope>
</reference>
<reference evidence="2" key="3">
    <citation type="submission" date="2025-09" db="UniProtKB">
        <authorList>
            <consortium name="Ensembl"/>
        </authorList>
    </citation>
    <scope>IDENTIFICATION</scope>
</reference>
<proteinExistence type="predicted"/>